<reference evidence="3" key="1">
    <citation type="submission" date="2020-06" db="EMBL/GenBank/DDBJ databases">
        <title>WGS assembly of Ceratodon purpureus strain R40.</title>
        <authorList>
            <person name="Carey S.B."/>
            <person name="Jenkins J."/>
            <person name="Shu S."/>
            <person name="Lovell J.T."/>
            <person name="Sreedasyam A."/>
            <person name="Maumus F."/>
            <person name="Tiley G.P."/>
            <person name="Fernandez-Pozo N."/>
            <person name="Barry K."/>
            <person name="Chen C."/>
            <person name="Wang M."/>
            <person name="Lipzen A."/>
            <person name="Daum C."/>
            <person name="Saski C.A."/>
            <person name="Payton A.C."/>
            <person name="Mcbreen J.C."/>
            <person name="Conrad R.E."/>
            <person name="Kollar L.M."/>
            <person name="Olsson S."/>
            <person name="Huttunen S."/>
            <person name="Landis J.B."/>
            <person name="Wickett N.J."/>
            <person name="Johnson M.G."/>
            <person name="Rensing S.A."/>
            <person name="Grimwood J."/>
            <person name="Schmutz J."/>
            <person name="Mcdaniel S.F."/>
        </authorList>
    </citation>
    <scope>NUCLEOTIDE SEQUENCE</scope>
    <source>
        <strain evidence="3">R40</strain>
    </source>
</reference>
<evidence type="ECO:0000256" key="2">
    <source>
        <dbReference type="SAM" id="SignalP"/>
    </source>
</evidence>
<keyword evidence="4" id="KW-1185">Reference proteome</keyword>
<feature type="signal peptide" evidence="2">
    <location>
        <begin position="1"/>
        <end position="20"/>
    </location>
</feature>
<feature type="compositionally biased region" description="Low complexity" evidence="1">
    <location>
        <begin position="167"/>
        <end position="195"/>
    </location>
</feature>
<feature type="region of interest" description="Disordered" evidence="1">
    <location>
        <begin position="160"/>
        <end position="247"/>
    </location>
</feature>
<sequence>MGLLHRCGCLLLLLSHWGSCCLLLHNWGSRCLHLLHLGCSVSDLLLHYASFRCLSHHRGSLLNGGSNLLLLLSLGHCELPGGNLQRSRGLLHGCSHFLSLLLHNRGHYWGSLLLNGRHRCLLNCWGSLKGLLHRCGCLLLLLSHWVGLEAVCGQKGAESVAEESPRATVPKAAATSPPSKGPSPSSASKISTISSHKPESVPSPATRASSPSWLSNTGRNQERERTKPVAMTSANVSDQHQAPTIGGKNSIPADFLSNAVPVWGVDELLNLPELADGYHMGDIGSSKVLLKCHCDTYITSVVYICELLILLHIIIIYDIW</sequence>
<accession>A0A8T0GKR2</accession>
<evidence type="ECO:0000256" key="1">
    <source>
        <dbReference type="SAM" id="MobiDB-lite"/>
    </source>
</evidence>
<comment type="caution">
    <text evidence="3">The sequence shown here is derived from an EMBL/GenBank/DDBJ whole genome shotgun (WGS) entry which is preliminary data.</text>
</comment>
<dbReference type="AlphaFoldDB" id="A0A8T0GKR2"/>
<feature type="compositionally biased region" description="Polar residues" evidence="1">
    <location>
        <begin position="206"/>
        <end position="219"/>
    </location>
</feature>
<dbReference type="Proteomes" id="UP000822688">
    <property type="component" value="Chromosome 10"/>
</dbReference>
<feature type="chain" id="PRO_5035717393" evidence="2">
    <location>
        <begin position="21"/>
        <end position="320"/>
    </location>
</feature>
<gene>
    <name evidence="3" type="ORF">KC19_10G082800</name>
</gene>
<feature type="compositionally biased region" description="Polar residues" evidence="1">
    <location>
        <begin position="232"/>
        <end position="242"/>
    </location>
</feature>
<organism evidence="3 4">
    <name type="scientific">Ceratodon purpureus</name>
    <name type="common">Fire moss</name>
    <name type="synonym">Dicranum purpureum</name>
    <dbReference type="NCBI Taxonomy" id="3225"/>
    <lineage>
        <taxon>Eukaryota</taxon>
        <taxon>Viridiplantae</taxon>
        <taxon>Streptophyta</taxon>
        <taxon>Embryophyta</taxon>
        <taxon>Bryophyta</taxon>
        <taxon>Bryophytina</taxon>
        <taxon>Bryopsida</taxon>
        <taxon>Dicranidae</taxon>
        <taxon>Pseudoditrichales</taxon>
        <taxon>Ditrichaceae</taxon>
        <taxon>Ceratodon</taxon>
    </lineage>
</organism>
<name>A0A8T0GKR2_CERPU</name>
<keyword evidence="2" id="KW-0732">Signal</keyword>
<evidence type="ECO:0000313" key="3">
    <source>
        <dbReference type="EMBL" id="KAG0559155.1"/>
    </source>
</evidence>
<proteinExistence type="predicted"/>
<evidence type="ECO:0000313" key="4">
    <source>
        <dbReference type="Proteomes" id="UP000822688"/>
    </source>
</evidence>
<protein>
    <submittedName>
        <fullName evidence="3">Uncharacterized protein</fullName>
    </submittedName>
</protein>
<dbReference type="EMBL" id="CM026431">
    <property type="protein sequence ID" value="KAG0559155.1"/>
    <property type="molecule type" value="Genomic_DNA"/>
</dbReference>